<dbReference type="OrthoDB" id="574440at2"/>
<evidence type="ECO:0000256" key="1">
    <source>
        <dbReference type="SAM" id="Coils"/>
    </source>
</evidence>
<dbReference type="Proteomes" id="UP000238762">
    <property type="component" value="Unassembled WGS sequence"/>
</dbReference>
<evidence type="ECO:0000313" key="3">
    <source>
        <dbReference type="Proteomes" id="UP000238762"/>
    </source>
</evidence>
<dbReference type="RefSeq" id="WP_106287359.1">
    <property type="nucleotide sequence ID" value="NZ_CAWNTC010000182.1"/>
</dbReference>
<sequence length="67" mass="7974">MNNEPRIPDLETRVRHLTKLRQLSECMDRHLADLDELNARLQAENQKSPLAIYHKKRQQRLAELAKE</sequence>
<dbReference type="AlphaFoldDB" id="A0A2T1C844"/>
<gene>
    <name evidence="2" type="ORF">C7B64_03970</name>
</gene>
<keyword evidence="3" id="KW-1185">Reference proteome</keyword>
<reference evidence="2 3" key="1">
    <citation type="submission" date="2018-02" db="EMBL/GenBank/DDBJ databases">
        <authorList>
            <person name="Cohen D.B."/>
            <person name="Kent A.D."/>
        </authorList>
    </citation>
    <scope>NUCLEOTIDE SEQUENCE [LARGE SCALE GENOMIC DNA]</scope>
    <source>
        <strain evidence="2 3">CCAP 1448/3</strain>
    </source>
</reference>
<proteinExistence type="predicted"/>
<accession>A0A2T1C844</accession>
<name>A0A2T1C844_9CYAN</name>
<organism evidence="2 3">
    <name type="scientific">Merismopedia glauca CCAP 1448/3</name>
    <dbReference type="NCBI Taxonomy" id="1296344"/>
    <lineage>
        <taxon>Bacteria</taxon>
        <taxon>Bacillati</taxon>
        <taxon>Cyanobacteriota</taxon>
        <taxon>Cyanophyceae</taxon>
        <taxon>Synechococcales</taxon>
        <taxon>Merismopediaceae</taxon>
        <taxon>Merismopedia</taxon>
    </lineage>
</organism>
<evidence type="ECO:0000313" key="2">
    <source>
        <dbReference type="EMBL" id="PSB04455.1"/>
    </source>
</evidence>
<keyword evidence="1" id="KW-0175">Coiled coil</keyword>
<protein>
    <submittedName>
        <fullName evidence="2">Uncharacterized protein</fullName>
    </submittedName>
</protein>
<dbReference type="EMBL" id="PVWJ01000012">
    <property type="protein sequence ID" value="PSB04455.1"/>
    <property type="molecule type" value="Genomic_DNA"/>
</dbReference>
<comment type="caution">
    <text evidence="2">The sequence shown here is derived from an EMBL/GenBank/DDBJ whole genome shotgun (WGS) entry which is preliminary data.</text>
</comment>
<feature type="coiled-coil region" evidence="1">
    <location>
        <begin position="20"/>
        <end position="47"/>
    </location>
</feature>
<reference evidence="2 3" key="2">
    <citation type="submission" date="2018-03" db="EMBL/GenBank/DDBJ databases">
        <title>The ancient ancestry and fast evolution of plastids.</title>
        <authorList>
            <person name="Moore K.R."/>
            <person name="Magnabosco C."/>
            <person name="Momper L."/>
            <person name="Gold D.A."/>
            <person name="Bosak T."/>
            <person name="Fournier G.P."/>
        </authorList>
    </citation>
    <scope>NUCLEOTIDE SEQUENCE [LARGE SCALE GENOMIC DNA]</scope>
    <source>
        <strain evidence="2 3">CCAP 1448/3</strain>
    </source>
</reference>